<feature type="transmembrane region" description="Helical" evidence="5">
    <location>
        <begin position="31"/>
        <end position="50"/>
    </location>
</feature>
<evidence type="ECO:0000256" key="3">
    <source>
        <dbReference type="ARBA" id="ARBA00022989"/>
    </source>
</evidence>
<comment type="subcellular location">
    <subcellularLocation>
        <location evidence="1">Membrane</location>
        <topology evidence="1">Multi-pass membrane protein</topology>
    </subcellularLocation>
</comment>
<evidence type="ECO:0000256" key="6">
    <source>
        <dbReference type="SAM" id="SignalP"/>
    </source>
</evidence>
<keyword evidence="6" id="KW-0732">Signal</keyword>
<dbReference type="RefSeq" id="WP_183304596.1">
    <property type="nucleotide sequence ID" value="NZ_JACIFD010000007.1"/>
</dbReference>
<feature type="transmembrane region" description="Helical" evidence="5">
    <location>
        <begin position="172"/>
        <end position="193"/>
    </location>
</feature>
<evidence type="ECO:0000256" key="1">
    <source>
        <dbReference type="ARBA" id="ARBA00004141"/>
    </source>
</evidence>
<keyword evidence="2 5" id="KW-0812">Transmembrane</keyword>
<feature type="transmembrane region" description="Helical" evidence="5">
    <location>
        <begin position="289"/>
        <end position="311"/>
    </location>
</feature>
<feature type="transmembrane region" description="Helical" evidence="5">
    <location>
        <begin position="113"/>
        <end position="131"/>
    </location>
</feature>
<dbReference type="PANTHER" id="PTHR40761">
    <property type="entry name" value="CONSERVED INTEGRAL MEMBRANE ALANINE VALINE AND LEUCINE RICH PROTEIN-RELATED"/>
    <property type="match status" value="1"/>
</dbReference>
<feature type="transmembrane region" description="Helical" evidence="5">
    <location>
        <begin position="143"/>
        <end position="160"/>
    </location>
</feature>
<feature type="transmembrane region" description="Helical" evidence="5">
    <location>
        <begin position="262"/>
        <end position="283"/>
    </location>
</feature>
<evidence type="ECO:0000256" key="4">
    <source>
        <dbReference type="ARBA" id="ARBA00023136"/>
    </source>
</evidence>
<feature type="transmembrane region" description="Helical" evidence="5">
    <location>
        <begin position="200"/>
        <end position="219"/>
    </location>
</feature>
<dbReference type="GO" id="GO:0015095">
    <property type="term" value="F:magnesium ion transmembrane transporter activity"/>
    <property type="evidence" value="ECO:0007669"/>
    <property type="project" value="InterPro"/>
</dbReference>
<evidence type="ECO:0000256" key="2">
    <source>
        <dbReference type="ARBA" id="ARBA00022692"/>
    </source>
</evidence>
<keyword evidence="3 5" id="KW-1133">Transmembrane helix</keyword>
<feature type="transmembrane region" description="Helical" evidence="5">
    <location>
        <begin position="87"/>
        <end position="107"/>
    </location>
</feature>
<comment type="caution">
    <text evidence="7">The sequence shown here is derived from an EMBL/GenBank/DDBJ whole genome shotgun (WGS) entry which is preliminary data.</text>
</comment>
<dbReference type="NCBIfam" id="NF038012">
    <property type="entry name" value="DMT_1"/>
    <property type="match status" value="1"/>
</dbReference>
<dbReference type="PANTHER" id="PTHR40761:SF1">
    <property type="entry name" value="CONSERVED INTEGRAL MEMBRANE ALANINE VALINE AND LEUCINE RICH PROTEIN-RELATED"/>
    <property type="match status" value="1"/>
</dbReference>
<feature type="chain" id="PRO_5038525982" evidence="6">
    <location>
        <begin position="22"/>
        <end position="326"/>
    </location>
</feature>
<reference evidence="7" key="1">
    <citation type="submission" date="2020-08" db="EMBL/GenBank/DDBJ databases">
        <title>Sequencing the genomes of 1000 actinobacteria strains.</title>
        <authorList>
            <person name="Klenk H.-P."/>
        </authorList>
    </citation>
    <scope>NUCLEOTIDE SEQUENCE [LARGE SCALE GENOMIC DNA]</scope>
    <source>
        <strain evidence="7">DSM 27064</strain>
    </source>
</reference>
<keyword evidence="8" id="KW-1185">Reference proteome</keyword>
<evidence type="ECO:0000256" key="5">
    <source>
        <dbReference type="SAM" id="Phobius"/>
    </source>
</evidence>
<organism evidence="7 8">
    <name type="scientific">Canibacter oris</name>
    <dbReference type="NCBI Taxonomy" id="1365628"/>
    <lineage>
        <taxon>Bacteria</taxon>
        <taxon>Bacillati</taxon>
        <taxon>Actinomycetota</taxon>
        <taxon>Actinomycetes</taxon>
        <taxon>Micrococcales</taxon>
        <taxon>Microbacteriaceae</taxon>
        <taxon>Canibacter</taxon>
    </lineage>
</organism>
<accession>A0A840DDM6</accession>
<dbReference type="Proteomes" id="UP000571183">
    <property type="component" value="Unassembled WGS sequence"/>
</dbReference>
<dbReference type="AlphaFoldDB" id="A0A840DDM6"/>
<feature type="transmembrane region" description="Helical" evidence="5">
    <location>
        <begin position="231"/>
        <end position="250"/>
    </location>
</feature>
<dbReference type="GO" id="GO:0016020">
    <property type="term" value="C:membrane"/>
    <property type="evidence" value="ECO:0007669"/>
    <property type="project" value="UniProtKB-SubCell"/>
</dbReference>
<feature type="signal peptide" evidence="6">
    <location>
        <begin position="1"/>
        <end position="21"/>
    </location>
</feature>
<gene>
    <name evidence="7" type="ORF">F5897_000859</name>
</gene>
<evidence type="ECO:0000313" key="8">
    <source>
        <dbReference type="Proteomes" id="UP000571183"/>
    </source>
</evidence>
<dbReference type="InterPro" id="IPR008521">
    <property type="entry name" value="Mg_trans_NIPA"/>
</dbReference>
<protein>
    <submittedName>
        <fullName evidence="7">Drug/metabolite transporter (DMT)-like permease</fullName>
    </submittedName>
</protein>
<dbReference type="Pfam" id="PF05653">
    <property type="entry name" value="Mg_trans_NIPA"/>
    <property type="match status" value="1"/>
</dbReference>
<dbReference type="EMBL" id="JACIFD010000007">
    <property type="protein sequence ID" value="MBB4071551.1"/>
    <property type="molecule type" value="Genomic_DNA"/>
</dbReference>
<proteinExistence type="predicted"/>
<keyword evidence="4 5" id="KW-0472">Membrane</keyword>
<evidence type="ECO:0000313" key="7">
    <source>
        <dbReference type="EMBL" id="MBB4071551.1"/>
    </source>
</evidence>
<name>A0A840DDM6_9MICO</name>
<sequence length="326" mass="34321">MRAALLWYLLFPGVFAAVVFAQDVDPLHLTGKQLLGIAVAICGAVLMSVGTQYQSRGLNKVEQLTQESAATGLSGAHVKRLMSRPSWLSGSLMLALAVCLQIVALSLAPLVVVQPLGVVALVVTAVLNAKMSGIRLPKRVRSAILLCVIGVVVFVTVAAFTARDVRVKDQQLITILAIFAGSVLLLIAAISLLRKKPNPLVYVIGAGILYAFVATLAKTVISRFQQGDVEVLTWIAVACLILGAALGMIYVQNAHSCGPPDLVIAGLTVIDPLVAVLIGILVLGEASSAPWWAFVMFVISGAVALFGVLTISKFHPQVGKNSLEIT</sequence>